<dbReference type="EMBL" id="VXKE01000006">
    <property type="protein sequence ID" value="KAA8710699.1"/>
    <property type="molecule type" value="Genomic_DNA"/>
</dbReference>
<organism evidence="2 3">
    <name type="scientific">Helicobacter canis</name>
    <dbReference type="NCBI Taxonomy" id="29419"/>
    <lineage>
        <taxon>Bacteria</taxon>
        <taxon>Pseudomonadati</taxon>
        <taxon>Campylobacterota</taxon>
        <taxon>Epsilonproteobacteria</taxon>
        <taxon>Campylobacterales</taxon>
        <taxon>Helicobacteraceae</taxon>
        <taxon>Helicobacter</taxon>
    </lineage>
</organism>
<dbReference type="GO" id="GO:0008324">
    <property type="term" value="F:monoatomic cation transmembrane transporter activity"/>
    <property type="evidence" value="ECO:0007669"/>
    <property type="project" value="InterPro"/>
</dbReference>
<gene>
    <name evidence="2" type="ORF">F4V45_01950</name>
</gene>
<feature type="domain" description="RCK C-terminal" evidence="1">
    <location>
        <begin position="139"/>
        <end position="221"/>
    </location>
</feature>
<dbReference type="SUPFAM" id="SSF116726">
    <property type="entry name" value="TrkA C-terminal domain-like"/>
    <property type="match status" value="1"/>
</dbReference>
<evidence type="ECO:0000313" key="2">
    <source>
        <dbReference type="EMBL" id="KAA8710699.1"/>
    </source>
</evidence>
<proteinExistence type="predicted"/>
<reference evidence="2 3" key="1">
    <citation type="submission" date="2019-09" db="EMBL/GenBank/DDBJ databases">
        <title>Draft genome sequence of various Type strains from the CCUG.</title>
        <authorList>
            <person name="Pineiro-Iglesias B."/>
            <person name="Tunovic T."/>
            <person name="Unosson C."/>
            <person name="Inganas E."/>
            <person name="Ohlen M."/>
            <person name="Cardew S."/>
            <person name="Jensie-Markopoulos S."/>
            <person name="Salva-Serra F."/>
            <person name="Jaen-Luchoro D."/>
            <person name="Karlsson R."/>
            <person name="Svensson-Stadler L."/>
            <person name="Chun J."/>
            <person name="Moore E."/>
        </authorList>
    </citation>
    <scope>NUCLEOTIDE SEQUENCE [LARGE SCALE GENOMIC DNA]</scope>
    <source>
        <strain evidence="2 3">CCUG 32756T</strain>
    </source>
</reference>
<dbReference type="AlphaFoldDB" id="A0A5M9QRJ8"/>
<name>A0A5M9QRJ8_9HELI</name>
<dbReference type="InterPro" id="IPR006037">
    <property type="entry name" value="RCK_C"/>
</dbReference>
<sequence length="479" mass="54173">MKKVVLVLDGVVGRVFLSSVLEKYFSNNLYIVIVKDSAMIPEKFPSSFSFHNFDPTSQYHLTQVFDEHRSLDLSDVFVIMEDALQAGAVFKIVRKICKEARIVTLSSIGDESLQRDDHAIFLDNAKIIAGQFISRLPNVPIIPRGFGLGQGEIMEVGVPFGSVFAYRHIGSIQQKNYKIVGIYRNNEFLLSTFSLVIQPQDVVLVAGDPKTLRNIYKQIKSDIGQFPSPFGRDIYVYVDMLAQDSSAIMRDITQAIYLHSLIRSTKLFIIVLNPADFATIYAIKELCKQDSSIMLKFDYANTSFIERLDVDRTKKIGLIIVGIELFAKRSHRKALYRTATPVLKTAAFPLDQCKQSLVIINEEMNAGENISSVIFDIAIQMNIDIHAYDFEPDGRHQDTIIKDYEALGRSFGKKVIVTKTTSKNPIFYLQELKEPVLHFLPFEQCIARSRAFALFSTKAERLSLLLNTHPQMLIPIGSH</sequence>
<dbReference type="PROSITE" id="PS51202">
    <property type="entry name" value="RCK_C"/>
    <property type="match status" value="1"/>
</dbReference>
<dbReference type="Proteomes" id="UP000323707">
    <property type="component" value="Unassembled WGS sequence"/>
</dbReference>
<dbReference type="RefSeq" id="WP_150336819.1">
    <property type="nucleotide sequence ID" value="NZ_JAERIX010000026.1"/>
</dbReference>
<accession>A0A5M9QRJ8</accession>
<evidence type="ECO:0000259" key="1">
    <source>
        <dbReference type="PROSITE" id="PS51202"/>
    </source>
</evidence>
<evidence type="ECO:0000313" key="3">
    <source>
        <dbReference type="Proteomes" id="UP000323707"/>
    </source>
</evidence>
<dbReference type="Gene3D" id="3.30.70.1450">
    <property type="entry name" value="Regulator of K+ conductance, C-terminal domain"/>
    <property type="match status" value="1"/>
</dbReference>
<dbReference type="InterPro" id="IPR036721">
    <property type="entry name" value="RCK_C_sf"/>
</dbReference>
<dbReference type="GO" id="GO:0006813">
    <property type="term" value="P:potassium ion transport"/>
    <property type="evidence" value="ECO:0007669"/>
    <property type="project" value="InterPro"/>
</dbReference>
<protein>
    <submittedName>
        <fullName evidence="2">Potassium transporter TrkA</fullName>
    </submittedName>
</protein>
<dbReference type="Pfam" id="PF02080">
    <property type="entry name" value="TrkA_C"/>
    <property type="match status" value="1"/>
</dbReference>
<comment type="caution">
    <text evidence="2">The sequence shown here is derived from an EMBL/GenBank/DDBJ whole genome shotgun (WGS) entry which is preliminary data.</text>
</comment>